<evidence type="ECO:0000256" key="2">
    <source>
        <dbReference type="ARBA" id="ARBA00023239"/>
    </source>
</evidence>
<keyword evidence="2" id="KW-0456">Lyase</keyword>
<evidence type="ECO:0000259" key="4">
    <source>
        <dbReference type="Pfam" id="PF01965"/>
    </source>
</evidence>
<keyword evidence="6" id="KW-1185">Reference proteome</keyword>
<dbReference type="PANTHER" id="PTHR48094:SF11">
    <property type="entry name" value="GLUTATHIONE-INDEPENDENT GLYOXALASE HSP31-RELATED"/>
    <property type="match status" value="1"/>
</dbReference>
<dbReference type="GO" id="GO:0019243">
    <property type="term" value="P:methylglyoxal catabolic process to D-lactate via S-lactoyl-glutathione"/>
    <property type="evidence" value="ECO:0007669"/>
    <property type="project" value="TreeGrafter"/>
</dbReference>
<name>A0AAW8QVH1_9ALTE</name>
<feature type="domain" description="DJ-1/PfpI" evidence="4">
    <location>
        <begin position="75"/>
        <end position="192"/>
    </location>
</feature>
<dbReference type="Proteomes" id="UP001249020">
    <property type="component" value="Unassembled WGS sequence"/>
</dbReference>
<dbReference type="SUPFAM" id="SSF52317">
    <property type="entry name" value="Class I glutamine amidotransferase-like"/>
    <property type="match status" value="1"/>
</dbReference>
<dbReference type="RefSeq" id="WP_311359852.1">
    <property type="nucleotide sequence ID" value="NZ_JAVRIE010000001.1"/>
</dbReference>
<sequence length="354" mass="39470">MLKKVGFLLLAIVLIIGGSVTWFISLLGDELTYDYSQHRPEQIPYITNAIHESRGRILAVVTSTEFIGETTRKTGYELTELSRAYYVFRVNGFAVDVASIRGGKPPMVLDADDMGTFDYAFLNDKEAISKVENSMPIDEVDPQKYDAIYFVGGKGTMFDFPNNRHVQALVNYFWKQQKVIAAVCHGPAAFVNVQSENGDFFVANKALSSFTNDEELFLIPKAKEIFPFLLQSKLEERGADFIAGENYLNKVVVDGNLITGQNPWSVWELAESTIRALGYSPVQRMFTAEENSIQALGIYSASGYDEAHSFVVSINQNAEQEVSRLSLATHAVVALINSEFKRAARILMLLNAIE</sequence>
<dbReference type="InterPro" id="IPR002818">
    <property type="entry name" value="DJ-1/PfpI"/>
</dbReference>
<evidence type="ECO:0000256" key="3">
    <source>
        <dbReference type="ARBA" id="ARBA00038493"/>
    </source>
</evidence>
<dbReference type="InterPro" id="IPR050325">
    <property type="entry name" value="Prot/Nucl_acid_deglycase"/>
</dbReference>
<dbReference type="GO" id="GO:0019172">
    <property type="term" value="F:glyoxalase III activity"/>
    <property type="evidence" value="ECO:0007669"/>
    <property type="project" value="TreeGrafter"/>
</dbReference>
<comment type="similarity">
    <text evidence="3">Belongs to the peptidase C56 family. HSP31-like subfamily.</text>
</comment>
<dbReference type="EMBL" id="JAVRIE010000001">
    <property type="protein sequence ID" value="MDT0581037.1"/>
    <property type="molecule type" value="Genomic_DNA"/>
</dbReference>
<dbReference type="Gene3D" id="3.40.50.880">
    <property type="match status" value="1"/>
</dbReference>
<accession>A0AAW8QVH1</accession>
<organism evidence="5 6">
    <name type="scientific">Brumicola blandensis</name>
    <dbReference type="NCBI Taxonomy" id="3075611"/>
    <lineage>
        <taxon>Bacteria</taxon>
        <taxon>Pseudomonadati</taxon>
        <taxon>Pseudomonadota</taxon>
        <taxon>Gammaproteobacteria</taxon>
        <taxon>Alteromonadales</taxon>
        <taxon>Alteromonadaceae</taxon>
        <taxon>Brumicola</taxon>
    </lineage>
</organism>
<keyword evidence="5" id="KW-0315">Glutamine amidotransferase</keyword>
<gene>
    <name evidence="5" type="ORF">RM544_00640</name>
</gene>
<dbReference type="GO" id="GO:0005737">
    <property type="term" value="C:cytoplasm"/>
    <property type="evidence" value="ECO:0007669"/>
    <property type="project" value="TreeGrafter"/>
</dbReference>
<evidence type="ECO:0000313" key="6">
    <source>
        <dbReference type="Proteomes" id="UP001249020"/>
    </source>
</evidence>
<comment type="caution">
    <text evidence="5">The sequence shown here is derived from an EMBL/GenBank/DDBJ whole genome shotgun (WGS) entry which is preliminary data.</text>
</comment>
<evidence type="ECO:0000313" key="5">
    <source>
        <dbReference type="EMBL" id="MDT0581037.1"/>
    </source>
</evidence>
<protein>
    <submittedName>
        <fullName evidence="5">Type 1 glutamine amidotransferase domain-containing protein</fullName>
    </submittedName>
</protein>
<dbReference type="PANTHER" id="PTHR48094">
    <property type="entry name" value="PROTEIN/NUCLEIC ACID DEGLYCASE DJ-1-RELATED"/>
    <property type="match status" value="1"/>
</dbReference>
<proteinExistence type="inferred from homology"/>
<dbReference type="InterPro" id="IPR029062">
    <property type="entry name" value="Class_I_gatase-like"/>
</dbReference>
<dbReference type="CDD" id="cd03141">
    <property type="entry name" value="GATase1_Hsp31_like"/>
    <property type="match status" value="1"/>
</dbReference>
<dbReference type="Pfam" id="PF01965">
    <property type="entry name" value="DJ-1_PfpI"/>
    <property type="match status" value="1"/>
</dbReference>
<evidence type="ECO:0000256" key="1">
    <source>
        <dbReference type="ARBA" id="ARBA00023016"/>
    </source>
</evidence>
<keyword evidence="1" id="KW-0346">Stress response</keyword>
<dbReference type="AlphaFoldDB" id="A0AAW8QVH1"/>
<reference evidence="5 6" key="1">
    <citation type="submission" date="2023-09" db="EMBL/GenBank/DDBJ databases">
        <authorList>
            <person name="Rey-Velasco X."/>
        </authorList>
    </citation>
    <scope>NUCLEOTIDE SEQUENCE [LARGE SCALE GENOMIC DNA]</scope>
    <source>
        <strain evidence="5 6">W409</strain>
    </source>
</reference>